<keyword evidence="1" id="KW-1133">Transmembrane helix</keyword>
<dbReference type="Gene3D" id="3.40.50.620">
    <property type="entry name" value="HUPs"/>
    <property type="match status" value="1"/>
</dbReference>
<dbReference type="PANTHER" id="PTHR30336:SF4">
    <property type="entry name" value="ENVELOPE BIOGENESIS FACTOR ELYC"/>
    <property type="match status" value="1"/>
</dbReference>
<protein>
    <recommendedName>
        <fullName evidence="2">DUF218 domain-containing protein</fullName>
    </recommendedName>
</protein>
<evidence type="ECO:0000259" key="2">
    <source>
        <dbReference type="Pfam" id="PF02698"/>
    </source>
</evidence>
<feature type="domain" description="DUF218" evidence="2">
    <location>
        <begin position="83"/>
        <end position="236"/>
    </location>
</feature>
<dbReference type="CDD" id="cd06259">
    <property type="entry name" value="YdcF-like"/>
    <property type="match status" value="1"/>
</dbReference>
<dbReference type="InterPro" id="IPR003848">
    <property type="entry name" value="DUF218"/>
</dbReference>
<evidence type="ECO:0000313" key="3">
    <source>
        <dbReference type="EMBL" id="VAW73274.1"/>
    </source>
</evidence>
<dbReference type="PANTHER" id="PTHR30336">
    <property type="entry name" value="INNER MEMBRANE PROTEIN, PROBABLE PERMEASE"/>
    <property type="match status" value="1"/>
</dbReference>
<reference evidence="3" key="1">
    <citation type="submission" date="2018-06" db="EMBL/GenBank/DDBJ databases">
        <authorList>
            <person name="Zhirakovskaya E."/>
        </authorList>
    </citation>
    <scope>NUCLEOTIDE SEQUENCE</scope>
</reference>
<keyword evidence="1" id="KW-0812">Transmembrane</keyword>
<dbReference type="InterPro" id="IPR014729">
    <property type="entry name" value="Rossmann-like_a/b/a_fold"/>
</dbReference>
<dbReference type="GO" id="GO:0043164">
    <property type="term" value="P:Gram-negative-bacterium-type cell wall biogenesis"/>
    <property type="evidence" value="ECO:0007669"/>
    <property type="project" value="TreeGrafter"/>
</dbReference>
<gene>
    <name evidence="3" type="ORF">MNBD_GAMMA15-658</name>
</gene>
<feature type="transmembrane region" description="Helical" evidence="1">
    <location>
        <begin position="40"/>
        <end position="61"/>
    </location>
</feature>
<dbReference type="GO" id="GO:0005886">
    <property type="term" value="C:plasma membrane"/>
    <property type="evidence" value="ECO:0007669"/>
    <property type="project" value="TreeGrafter"/>
</dbReference>
<proteinExistence type="predicted"/>
<dbReference type="InterPro" id="IPR051599">
    <property type="entry name" value="Cell_Envelope_Assoc"/>
</dbReference>
<evidence type="ECO:0000256" key="1">
    <source>
        <dbReference type="SAM" id="Phobius"/>
    </source>
</evidence>
<dbReference type="AlphaFoldDB" id="A0A3B0YWH2"/>
<sequence length="254" mass="27685">MNIESLVRALILPSNLIVVLLVVGVAMLMFTRLRRWTGMVFGASILVYVVFGSGPVAFSLLGSLEYRYPKLGSEINNPAISNIVILTGYAEADPLIPSSSELNPASLYRVTEALLIYRQHPSRKIVISGRGEVPLLMQKLMVLMGVPDIALSLDTGAKNTCASAKNLMSLLGETRFFLVTSAGHMPRAVNCFTHEGAKIAPAPTHFLSRKNPLAATYLPSPKHLLLSDLAIAEYVAMFRDKLAGSPSRRKNTYK</sequence>
<feature type="transmembrane region" description="Helical" evidence="1">
    <location>
        <begin position="6"/>
        <end position="28"/>
    </location>
</feature>
<accession>A0A3B0YWH2</accession>
<name>A0A3B0YWH2_9ZZZZ</name>
<dbReference type="GO" id="GO:0000270">
    <property type="term" value="P:peptidoglycan metabolic process"/>
    <property type="evidence" value="ECO:0007669"/>
    <property type="project" value="TreeGrafter"/>
</dbReference>
<dbReference type="Pfam" id="PF02698">
    <property type="entry name" value="DUF218"/>
    <property type="match status" value="1"/>
</dbReference>
<organism evidence="3">
    <name type="scientific">hydrothermal vent metagenome</name>
    <dbReference type="NCBI Taxonomy" id="652676"/>
    <lineage>
        <taxon>unclassified sequences</taxon>
        <taxon>metagenomes</taxon>
        <taxon>ecological metagenomes</taxon>
    </lineage>
</organism>
<dbReference type="EMBL" id="UOFN01000013">
    <property type="protein sequence ID" value="VAW73274.1"/>
    <property type="molecule type" value="Genomic_DNA"/>
</dbReference>
<keyword evidence="1" id="KW-0472">Membrane</keyword>